<dbReference type="Proteomes" id="UP000785679">
    <property type="component" value="Unassembled WGS sequence"/>
</dbReference>
<dbReference type="AlphaFoldDB" id="A0A8J8NAY2"/>
<comment type="caution">
    <text evidence="1">The sequence shown here is derived from an EMBL/GenBank/DDBJ whole genome shotgun (WGS) entry which is preliminary data.</text>
</comment>
<reference evidence="1" key="1">
    <citation type="submission" date="2019-06" db="EMBL/GenBank/DDBJ databases">
        <authorList>
            <person name="Zheng W."/>
        </authorList>
    </citation>
    <scope>NUCLEOTIDE SEQUENCE</scope>
    <source>
        <strain evidence="1">QDHG01</strain>
    </source>
</reference>
<protein>
    <submittedName>
        <fullName evidence="1">Uncharacterized protein</fullName>
    </submittedName>
</protein>
<gene>
    <name evidence="1" type="ORF">FGO68_gene8775</name>
</gene>
<keyword evidence="2" id="KW-1185">Reference proteome</keyword>
<name>A0A8J8NAY2_HALGN</name>
<evidence type="ECO:0000313" key="2">
    <source>
        <dbReference type="Proteomes" id="UP000785679"/>
    </source>
</evidence>
<proteinExistence type="predicted"/>
<accession>A0A8J8NAY2</accession>
<organism evidence="1 2">
    <name type="scientific">Halteria grandinella</name>
    <dbReference type="NCBI Taxonomy" id="5974"/>
    <lineage>
        <taxon>Eukaryota</taxon>
        <taxon>Sar</taxon>
        <taxon>Alveolata</taxon>
        <taxon>Ciliophora</taxon>
        <taxon>Intramacronucleata</taxon>
        <taxon>Spirotrichea</taxon>
        <taxon>Stichotrichia</taxon>
        <taxon>Sporadotrichida</taxon>
        <taxon>Halteriidae</taxon>
        <taxon>Halteria</taxon>
    </lineage>
</organism>
<dbReference type="EMBL" id="RRYP01029757">
    <property type="protein sequence ID" value="TNV71548.1"/>
    <property type="molecule type" value="Genomic_DNA"/>
</dbReference>
<evidence type="ECO:0000313" key="1">
    <source>
        <dbReference type="EMBL" id="TNV71548.1"/>
    </source>
</evidence>
<sequence>MRKAVKSNPLTRSPLFCRSRQGWRRNSRQANDLQGVIACPLVLAFSRKFRQSPQSMMSCRSRLCAITSYRSSLVSDRQSPNSGYASQLALTSALSITSFVHCPVSKFSESITMRPSGSKKYVSPIFTRLVSPSNSRCVSTSRNRRPGETSIN</sequence>